<dbReference type="Pfam" id="PF00538">
    <property type="entry name" value="Linker_histone"/>
    <property type="match status" value="1"/>
</dbReference>
<comment type="subcellular location">
    <subcellularLocation>
        <location evidence="1">Nucleus</location>
    </subcellularLocation>
</comment>
<evidence type="ECO:0000256" key="1">
    <source>
        <dbReference type="ARBA" id="ARBA00004123"/>
    </source>
</evidence>
<feature type="region of interest" description="Disordered" evidence="4">
    <location>
        <begin position="1018"/>
        <end position="1149"/>
    </location>
</feature>
<dbReference type="GO" id="GO:0000786">
    <property type="term" value="C:nucleosome"/>
    <property type="evidence" value="ECO:0007669"/>
    <property type="project" value="InterPro"/>
</dbReference>
<dbReference type="PANTHER" id="PTHR11467:SF109">
    <property type="entry name" value="H15 DOMAIN-CONTAINING PROTEIN"/>
    <property type="match status" value="1"/>
</dbReference>
<proteinExistence type="predicted"/>
<evidence type="ECO:0000313" key="7">
    <source>
        <dbReference type="Proteomes" id="UP000195402"/>
    </source>
</evidence>
<feature type="region of interest" description="Disordered" evidence="4">
    <location>
        <begin position="152"/>
        <end position="188"/>
    </location>
</feature>
<dbReference type="Proteomes" id="UP000195402">
    <property type="component" value="Unassembled WGS sequence"/>
</dbReference>
<dbReference type="InParanoid" id="A0A200PU86"/>
<feature type="region of interest" description="Disordered" evidence="4">
    <location>
        <begin position="1"/>
        <end position="27"/>
    </location>
</feature>
<dbReference type="CDD" id="cd00073">
    <property type="entry name" value="H15"/>
    <property type="match status" value="1"/>
</dbReference>
<accession>A0A200PU86</accession>
<keyword evidence="3" id="KW-0539">Nucleus</keyword>
<sequence>MESGVEGVRSQPHRKTLTSAQHSSREEKLKEAVVKLFISRHSSSSSSSSPFSPSKTTIESFLQSQKLIEDHLPSFFTSIRTTLTHPPYAVMVMESIKDLNEEGGSNLEAISKYIETNYEGLPWAHSQLLKHHLSKLVEIGEIISSSNSCYLLPNPNPNPTPNPSPQNEHEQQLPKRRRRGRPKKHVPEENFVAKTEVIGSWNVEDDCLMEIGNSSKCESEENVLVGTESLRSLFDENDGLIELGKSFEGEPEGNYVVGTEIIRSSSYDQDDCLMELGNNRKCESEGNVVAGTELIRSSCDEDDGLVELGNSNECEPEGNFVVGTEIIRSSCDGDDCLMVLGNSNELEPEEEFVERTGMIGSLCDEDDCLTELGNNNECECDEEFVARTEGVRSSCDEDDGLLVFGNGNNLEIVIEVEPLQKQLPRSPAKNCDFEPVHQQESEENHPPVEIEVDPLQQRKSRGMCSKKCESTRSCAADDNSTVAVEVEPFQKQLPRTTTPAKNCEPEQVHQQETIEQKHRTVDVNPEVGIEVRSPQQQQQFNCRGILPEKHVTEQVERSENTQSCADEDDGLMVLGYNKNLTSVVEVEPLENQLPKTTPAKKGDPEQVNQQEPEENQPTVEIEVVPIQQLKRRGELTSKRCKSTQSCAVDDNLTVAIEVEHHHQTIGANPVVGSEERLLQQEQHKCRGRPPKKHVHQQETVEKQLPTVTPAKNGDAEQVHQQETVEHHHQTIDANPVVGSEERLLQQEQRKCRGRPPKKHVHQQEIVEKHHRTVDANPVVVIERGPLLQHRVKCRGRPRKKCANQQETVEQHHRTVDANPAVGIEVGSLQQEQQFKPRGGLPKKHKTEQVERSESIRSCADDATEDGSMVLPDTHIKVEIVSPMQQQQPKRQLRPRRPPIPSTDLTKEGSLHQEQQLKPRGKPSKKQEAKRRGRPPKKCAHQQETVELHHQIVDANPAVGVEVGSLQQEPQFKPRGGLPKKLKVEQVERSEIMQSCADDATEDWSMVLPNKYIKVDIEVTPLQQQQPKRQLRPRRPTIPSTDLTKKGSLQQEQQFKPIGKPSKKHKVEQVERSESIRSCDDDATEDGSMVLPNKHIKVEIEVAPLHQQQPKRQLRPRRPPVSSTDLTKVEPKHLRGRKPPTPKRTTYYPS</sequence>
<dbReference type="SMART" id="SM00384">
    <property type="entry name" value="AT_hook"/>
    <property type="match status" value="5"/>
</dbReference>
<keyword evidence="2" id="KW-0238">DNA-binding</keyword>
<protein>
    <submittedName>
        <fullName evidence="6">Linker histone H1/H5</fullName>
    </submittedName>
</protein>
<dbReference type="GO" id="GO:0006334">
    <property type="term" value="P:nucleosome assembly"/>
    <property type="evidence" value="ECO:0007669"/>
    <property type="project" value="InterPro"/>
</dbReference>
<feature type="compositionally biased region" description="Polar residues" evidence="4">
    <location>
        <begin position="1037"/>
        <end position="1053"/>
    </location>
</feature>
<feature type="region of interest" description="Disordered" evidence="4">
    <location>
        <begin position="829"/>
        <end position="868"/>
    </location>
</feature>
<dbReference type="GO" id="GO:0005730">
    <property type="term" value="C:nucleolus"/>
    <property type="evidence" value="ECO:0007669"/>
    <property type="project" value="TreeGrafter"/>
</dbReference>
<evidence type="ECO:0000256" key="4">
    <source>
        <dbReference type="SAM" id="MobiDB-lite"/>
    </source>
</evidence>
<dbReference type="GO" id="GO:0003690">
    <property type="term" value="F:double-stranded DNA binding"/>
    <property type="evidence" value="ECO:0007669"/>
    <property type="project" value="TreeGrafter"/>
</dbReference>
<dbReference type="GO" id="GO:0030261">
    <property type="term" value="P:chromosome condensation"/>
    <property type="evidence" value="ECO:0007669"/>
    <property type="project" value="TreeGrafter"/>
</dbReference>
<gene>
    <name evidence="6" type="ORF">BVC80_9071g93</name>
</gene>
<feature type="compositionally biased region" description="Basic residues" evidence="4">
    <location>
        <begin position="918"/>
        <end position="939"/>
    </location>
</feature>
<dbReference type="EMBL" id="MVGT01004039">
    <property type="protein sequence ID" value="OVA01756.1"/>
    <property type="molecule type" value="Genomic_DNA"/>
</dbReference>
<feature type="region of interest" description="Disordered" evidence="4">
    <location>
        <begin position="880"/>
        <end position="942"/>
    </location>
</feature>
<dbReference type="OrthoDB" id="1110759at2759"/>
<evidence type="ECO:0000256" key="2">
    <source>
        <dbReference type="ARBA" id="ARBA00023125"/>
    </source>
</evidence>
<feature type="compositionally biased region" description="Basic and acidic residues" evidence="4">
    <location>
        <begin position="1066"/>
        <end position="1079"/>
    </location>
</feature>
<organism evidence="6 7">
    <name type="scientific">Macleaya cordata</name>
    <name type="common">Five-seeded plume-poppy</name>
    <name type="synonym">Bocconia cordata</name>
    <dbReference type="NCBI Taxonomy" id="56857"/>
    <lineage>
        <taxon>Eukaryota</taxon>
        <taxon>Viridiplantae</taxon>
        <taxon>Streptophyta</taxon>
        <taxon>Embryophyta</taxon>
        <taxon>Tracheophyta</taxon>
        <taxon>Spermatophyta</taxon>
        <taxon>Magnoliopsida</taxon>
        <taxon>Ranunculales</taxon>
        <taxon>Papaveraceae</taxon>
        <taxon>Papaveroideae</taxon>
        <taxon>Macleaya</taxon>
    </lineage>
</organism>
<dbReference type="STRING" id="56857.A0A200PU86"/>
<evidence type="ECO:0000256" key="3">
    <source>
        <dbReference type="ARBA" id="ARBA00023242"/>
    </source>
</evidence>
<feature type="compositionally biased region" description="Low complexity" evidence="4">
    <location>
        <begin position="605"/>
        <end position="616"/>
    </location>
</feature>
<feature type="compositionally biased region" description="Basic and acidic residues" evidence="4">
    <location>
        <begin position="904"/>
        <end position="916"/>
    </location>
</feature>
<comment type="caution">
    <text evidence="6">The sequence shown here is derived from an EMBL/GenBank/DDBJ whole genome shotgun (WGS) entry which is preliminary data.</text>
</comment>
<dbReference type="Gene3D" id="1.10.10.10">
    <property type="entry name" value="Winged helix-like DNA-binding domain superfamily/Winged helix DNA-binding domain"/>
    <property type="match status" value="1"/>
</dbReference>
<reference evidence="6 7" key="1">
    <citation type="journal article" date="2017" name="Mol. Plant">
        <title>The Genome of Medicinal Plant Macleaya cordata Provides New Insights into Benzylisoquinoline Alkaloids Metabolism.</title>
        <authorList>
            <person name="Liu X."/>
            <person name="Liu Y."/>
            <person name="Huang P."/>
            <person name="Ma Y."/>
            <person name="Qing Z."/>
            <person name="Tang Q."/>
            <person name="Cao H."/>
            <person name="Cheng P."/>
            <person name="Zheng Y."/>
            <person name="Yuan Z."/>
            <person name="Zhou Y."/>
            <person name="Liu J."/>
            <person name="Tang Z."/>
            <person name="Zhuo Y."/>
            <person name="Zhang Y."/>
            <person name="Yu L."/>
            <person name="Huang J."/>
            <person name="Yang P."/>
            <person name="Peng Q."/>
            <person name="Zhang J."/>
            <person name="Jiang W."/>
            <person name="Zhang Z."/>
            <person name="Lin K."/>
            <person name="Ro D.K."/>
            <person name="Chen X."/>
            <person name="Xiong X."/>
            <person name="Shang Y."/>
            <person name="Huang S."/>
            <person name="Zeng J."/>
        </authorList>
    </citation>
    <scope>NUCLEOTIDE SEQUENCE [LARGE SCALE GENOMIC DNA]</scope>
    <source>
        <strain evidence="7">cv. BLH2017</strain>
        <tissue evidence="6">Root</tissue>
    </source>
</reference>
<evidence type="ECO:0000313" key="6">
    <source>
        <dbReference type="EMBL" id="OVA01756.1"/>
    </source>
</evidence>
<feature type="compositionally biased region" description="Basic residues" evidence="4">
    <location>
        <begin position="174"/>
        <end position="184"/>
    </location>
</feature>
<feature type="compositionally biased region" description="Pro residues" evidence="4">
    <location>
        <begin position="154"/>
        <end position="164"/>
    </location>
</feature>
<evidence type="ECO:0000259" key="5">
    <source>
        <dbReference type="PROSITE" id="PS51504"/>
    </source>
</evidence>
<dbReference type="AlphaFoldDB" id="A0A200PU86"/>
<feature type="region of interest" description="Disordered" evidence="4">
    <location>
        <begin position="588"/>
        <end position="616"/>
    </location>
</feature>
<dbReference type="GO" id="GO:0045910">
    <property type="term" value="P:negative regulation of DNA recombination"/>
    <property type="evidence" value="ECO:0007669"/>
    <property type="project" value="TreeGrafter"/>
</dbReference>
<dbReference type="SUPFAM" id="SSF46785">
    <property type="entry name" value="Winged helix' DNA-binding domain"/>
    <property type="match status" value="1"/>
</dbReference>
<dbReference type="SMART" id="SM00526">
    <property type="entry name" value="H15"/>
    <property type="match status" value="1"/>
</dbReference>
<dbReference type="InterPro" id="IPR036390">
    <property type="entry name" value="WH_DNA-bd_sf"/>
</dbReference>
<name>A0A200PU86_MACCD</name>
<feature type="domain" description="H15" evidence="5">
    <location>
        <begin position="84"/>
        <end position="154"/>
    </location>
</feature>
<dbReference type="PROSITE" id="PS51504">
    <property type="entry name" value="H15"/>
    <property type="match status" value="1"/>
</dbReference>
<keyword evidence="7" id="KW-1185">Reference proteome</keyword>
<dbReference type="PANTHER" id="PTHR11467">
    <property type="entry name" value="HISTONE H1"/>
    <property type="match status" value="1"/>
</dbReference>
<dbReference type="InterPro" id="IPR005818">
    <property type="entry name" value="Histone_H1/H5_H15"/>
</dbReference>
<dbReference type="InterPro" id="IPR017956">
    <property type="entry name" value="AT_hook_DNA-bd_motif"/>
</dbReference>
<dbReference type="InterPro" id="IPR036388">
    <property type="entry name" value="WH-like_DNA-bd_sf"/>
</dbReference>
<dbReference type="GO" id="GO:0031492">
    <property type="term" value="F:nucleosomal DNA binding"/>
    <property type="evidence" value="ECO:0007669"/>
    <property type="project" value="TreeGrafter"/>
</dbReference>